<dbReference type="RefSeq" id="XP_001457241.1">
    <property type="nucleotide sequence ID" value="XM_001457204.1"/>
</dbReference>
<dbReference type="OrthoDB" id="307176at2759"/>
<sequence length="271" mass="31255">MKNHYTPKSSERYGKPTQPIRHSLPVGLFSSQNSLFASILNVKNREKNSISQKQKNSQTRFEIATQRAETPNNQNPSIPFTTKYHLSSQPQKQKKKSNLINKESFQSKISNLLCQNKSADFDNLSSQIKEGDDQEMNKVFNNLKCVSQQINCIKPNQLSQQILSSWQKVLTSNCEKLIEFNQQKKKFELGCPPLIKSDSSSSQFYNASGLNLEKLLAEERRNRLMVEEQTSKIISSQESEIKSYVNILPILKIEKIKQLEQRLIEKNSWQK</sequence>
<reference evidence="1 2" key="1">
    <citation type="journal article" date="2006" name="Nature">
        <title>Global trends of whole-genome duplications revealed by the ciliate Paramecium tetraurelia.</title>
        <authorList>
            <consortium name="Genoscope"/>
            <person name="Aury J.-M."/>
            <person name="Jaillon O."/>
            <person name="Duret L."/>
            <person name="Noel B."/>
            <person name="Jubin C."/>
            <person name="Porcel B.M."/>
            <person name="Segurens B."/>
            <person name="Daubin V."/>
            <person name="Anthouard V."/>
            <person name="Aiach N."/>
            <person name="Arnaiz O."/>
            <person name="Billaut A."/>
            <person name="Beisson J."/>
            <person name="Blanc I."/>
            <person name="Bouhouche K."/>
            <person name="Camara F."/>
            <person name="Duharcourt S."/>
            <person name="Guigo R."/>
            <person name="Gogendeau D."/>
            <person name="Katinka M."/>
            <person name="Keller A.-M."/>
            <person name="Kissmehl R."/>
            <person name="Klotz C."/>
            <person name="Koll F."/>
            <person name="Le Moue A."/>
            <person name="Lepere C."/>
            <person name="Malinsky S."/>
            <person name="Nowacki M."/>
            <person name="Nowak J.K."/>
            <person name="Plattner H."/>
            <person name="Poulain J."/>
            <person name="Ruiz F."/>
            <person name="Serrano V."/>
            <person name="Zagulski M."/>
            <person name="Dessen P."/>
            <person name="Betermier M."/>
            <person name="Weissenbach J."/>
            <person name="Scarpelli C."/>
            <person name="Schachter V."/>
            <person name="Sperling L."/>
            <person name="Meyer E."/>
            <person name="Cohen J."/>
            <person name="Wincker P."/>
        </authorList>
    </citation>
    <scope>NUCLEOTIDE SEQUENCE [LARGE SCALE GENOMIC DNA]</scope>
    <source>
        <strain evidence="1 2">Stock d4-2</strain>
    </source>
</reference>
<dbReference type="EMBL" id="CT868656">
    <property type="protein sequence ID" value="CAK89844.1"/>
    <property type="molecule type" value="Genomic_DNA"/>
</dbReference>
<accession>A0E3H7</accession>
<dbReference type="AlphaFoldDB" id="A0E3H7"/>
<dbReference type="InParanoid" id="A0E3H7"/>
<name>A0E3H7_PARTE</name>
<evidence type="ECO:0000313" key="2">
    <source>
        <dbReference type="Proteomes" id="UP000000600"/>
    </source>
</evidence>
<protein>
    <recommendedName>
        <fullName evidence="3">Enkurin domain-containing protein</fullName>
    </recommendedName>
</protein>
<keyword evidence="2" id="KW-1185">Reference proteome</keyword>
<dbReference type="Proteomes" id="UP000000600">
    <property type="component" value="Unassembled WGS sequence"/>
</dbReference>
<evidence type="ECO:0000313" key="1">
    <source>
        <dbReference type="EMBL" id="CAK89844.1"/>
    </source>
</evidence>
<gene>
    <name evidence="1" type="ORF">GSPATT00023017001</name>
</gene>
<organism evidence="1 2">
    <name type="scientific">Paramecium tetraurelia</name>
    <dbReference type="NCBI Taxonomy" id="5888"/>
    <lineage>
        <taxon>Eukaryota</taxon>
        <taxon>Sar</taxon>
        <taxon>Alveolata</taxon>
        <taxon>Ciliophora</taxon>
        <taxon>Intramacronucleata</taxon>
        <taxon>Oligohymenophorea</taxon>
        <taxon>Peniculida</taxon>
        <taxon>Parameciidae</taxon>
        <taxon>Paramecium</taxon>
    </lineage>
</organism>
<dbReference type="HOGENOM" id="CLU_1028400_0_0_1"/>
<proteinExistence type="predicted"/>
<dbReference type="OMA" id="QQINCIK"/>
<dbReference type="GeneID" id="5043026"/>
<evidence type="ECO:0008006" key="3">
    <source>
        <dbReference type="Google" id="ProtNLM"/>
    </source>
</evidence>
<dbReference type="KEGG" id="ptm:GSPATT00023017001"/>